<protein>
    <submittedName>
        <fullName evidence="2">Uncharacterized protein</fullName>
    </submittedName>
</protein>
<dbReference type="RefSeq" id="WP_197167731.1">
    <property type="nucleotide sequence ID" value="NZ_SJPM01000002.1"/>
</dbReference>
<reference evidence="2 3" key="1">
    <citation type="submission" date="2019-02" db="EMBL/GenBank/DDBJ databases">
        <title>Deep-cultivation of Planctomycetes and their phenomic and genomic characterization uncovers novel biology.</title>
        <authorList>
            <person name="Wiegand S."/>
            <person name="Jogler M."/>
            <person name="Boedeker C."/>
            <person name="Pinto D."/>
            <person name="Vollmers J."/>
            <person name="Rivas-Marin E."/>
            <person name="Kohn T."/>
            <person name="Peeters S.H."/>
            <person name="Heuer A."/>
            <person name="Rast P."/>
            <person name="Oberbeckmann S."/>
            <person name="Bunk B."/>
            <person name="Jeske O."/>
            <person name="Meyerdierks A."/>
            <person name="Storesund J.E."/>
            <person name="Kallscheuer N."/>
            <person name="Luecker S."/>
            <person name="Lage O.M."/>
            <person name="Pohl T."/>
            <person name="Merkel B.J."/>
            <person name="Hornburger P."/>
            <person name="Mueller R.-W."/>
            <person name="Bruemmer F."/>
            <person name="Labrenz M."/>
            <person name="Spormann A.M."/>
            <person name="Op Den Camp H."/>
            <person name="Overmann J."/>
            <person name="Amann R."/>
            <person name="Jetten M.S.M."/>
            <person name="Mascher T."/>
            <person name="Medema M.H."/>
            <person name="Devos D.P."/>
            <person name="Kaster A.-K."/>
            <person name="Ovreas L."/>
            <person name="Rohde M."/>
            <person name="Galperin M.Y."/>
            <person name="Jogler C."/>
        </authorList>
    </citation>
    <scope>NUCLEOTIDE SEQUENCE [LARGE SCALE GENOMIC DNA]</scope>
    <source>
        <strain evidence="2 3">Pla100</strain>
    </source>
</reference>
<name>A0A5C6AQH8_9BACT</name>
<accession>A0A5C6AQH8</accession>
<evidence type="ECO:0000313" key="3">
    <source>
        <dbReference type="Proteomes" id="UP000316213"/>
    </source>
</evidence>
<gene>
    <name evidence="2" type="ORF">Pla100_12140</name>
</gene>
<dbReference type="PROSITE" id="PS00430">
    <property type="entry name" value="TONB_DEPENDENT_REC_1"/>
    <property type="match status" value="1"/>
</dbReference>
<organism evidence="2 3">
    <name type="scientific">Neorhodopirellula pilleata</name>
    <dbReference type="NCBI Taxonomy" id="2714738"/>
    <lineage>
        <taxon>Bacteria</taxon>
        <taxon>Pseudomonadati</taxon>
        <taxon>Planctomycetota</taxon>
        <taxon>Planctomycetia</taxon>
        <taxon>Pirellulales</taxon>
        <taxon>Pirellulaceae</taxon>
        <taxon>Neorhodopirellula</taxon>
    </lineage>
</organism>
<evidence type="ECO:0000256" key="1">
    <source>
        <dbReference type="SAM" id="MobiDB-lite"/>
    </source>
</evidence>
<feature type="region of interest" description="Disordered" evidence="1">
    <location>
        <begin position="58"/>
        <end position="81"/>
    </location>
</feature>
<proteinExistence type="predicted"/>
<dbReference type="EMBL" id="SJPM01000002">
    <property type="protein sequence ID" value="TWU01479.1"/>
    <property type="molecule type" value="Genomic_DNA"/>
</dbReference>
<dbReference type="InterPro" id="IPR010916">
    <property type="entry name" value="TonB_box_CS"/>
</dbReference>
<evidence type="ECO:0000313" key="2">
    <source>
        <dbReference type="EMBL" id="TWU01479.1"/>
    </source>
</evidence>
<keyword evidence="3" id="KW-1185">Reference proteome</keyword>
<sequence length="659" mass="72737">MNKTSTDRSRHSKLPYVLLLAILVPLPLLAIDQDDSAPAETVVVEPSIASNNEALGSPEAAMTSEVGAAPEASTVLPESAPETSDVAEALDEIEERPEDPAPFDFSPYRVLIWIASDNPRINAASIEDRLLDYLDRDFFSIWRTAIADAPPAVATVAQRDLAALNFDVIAASDPVIAIKRTHKDSIRIHFAADAGRFLKQIQGTKGRVSDIIRRIEADPEYETTPAKFAWKEKLVAIDGDAVAVQELWKDEATEAVLVSRGMAETFDDPSAKMIVPPVEGQVVEAIEGFDKIYFVRLQTRQSPMSVQVSELDTLMRHFGSLTTMTLGVQSQLPEVIGAAVRETFSPVVRIDDAGQKDATGLVRASGLALDPDSPAHVRVGDILEPMVRKDDRNGKPMTIGPLDWAYLLTKEVDGHKVKMDFHAGRMGGLQGRKNNRTHRMGIVSRPSRDDTTLRLHAKGKPDLPLIGYEIYDKDLEGTNMTFVGRTNWNGVMEVDKIETPLRLLYVKNGGAVLARLPIVPGHHPTAVADLEGDDMRLQAESYIRGVQNVIIDLVAIRELFKARIMLRLKKGELKEADELLEALRNEPSNERIANDMGKKQTEFLKAIGRNANQQRKVDEMFSTTRKLLSQHINPKLVNDLEEAMIQAKANGGKLPAEEE</sequence>
<dbReference type="Proteomes" id="UP000316213">
    <property type="component" value="Unassembled WGS sequence"/>
</dbReference>
<comment type="caution">
    <text evidence="2">The sequence shown here is derived from an EMBL/GenBank/DDBJ whole genome shotgun (WGS) entry which is preliminary data.</text>
</comment>
<dbReference type="AlphaFoldDB" id="A0A5C6AQH8"/>